<feature type="domain" description="Neurotransmitter-gated ion-channel ligand-binding" evidence="2">
    <location>
        <begin position="53"/>
        <end position="164"/>
    </location>
</feature>
<dbReference type="GO" id="GO:0016020">
    <property type="term" value="C:membrane"/>
    <property type="evidence" value="ECO:0007669"/>
    <property type="project" value="InterPro"/>
</dbReference>
<comment type="caution">
    <text evidence="3">The sequence shown here is derived from an EMBL/GenBank/DDBJ whole genome shotgun (WGS) entry which is preliminary data.</text>
</comment>
<evidence type="ECO:0000259" key="2">
    <source>
        <dbReference type="Pfam" id="PF02931"/>
    </source>
</evidence>
<reference evidence="3" key="1">
    <citation type="submission" date="2023-06" db="EMBL/GenBank/DDBJ databases">
        <title>Genomic analysis of the entomopathogenic nematode Steinernema hermaphroditum.</title>
        <authorList>
            <person name="Schwarz E.M."/>
            <person name="Heppert J.K."/>
            <person name="Baniya A."/>
            <person name="Schwartz H.T."/>
            <person name="Tan C.-H."/>
            <person name="Antoshechkin I."/>
            <person name="Sternberg P.W."/>
            <person name="Goodrich-Blair H."/>
            <person name="Dillman A.R."/>
        </authorList>
    </citation>
    <scope>NUCLEOTIDE SEQUENCE</scope>
    <source>
        <strain evidence="3">PS9179</strain>
        <tissue evidence="3">Whole animal</tissue>
    </source>
</reference>
<accession>A0AA39M4K6</accession>
<evidence type="ECO:0000313" key="4">
    <source>
        <dbReference type="Proteomes" id="UP001175271"/>
    </source>
</evidence>
<feature type="signal peptide" evidence="1">
    <location>
        <begin position="1"/>
        <end position="23"/>
    </location>
</feature>
<evidence type="ECO:0000256" key="1">
    <source>
        <dbReference type="SAM" id="SignalP"/>
    </source>
</evidence>
<dbReference type="EMBL" id="JAUCMV010000002">
    <property type="protein sequence ID" value="KAK0420528.1"/>
    <property type="molecule type" value="Genomic_DNA"/>
</dbReference>
<name>A0AA39M4K6_9BILA</name>
<protein>
    <recommendedName>
        <fullName evidence="2">Neurotransmitter-gated ion-channel ligand-binding domain-containing protein</fullName>
    </recommendedName>
</protein>
<sequence>MVAAPTVVTWGALIATFFLLVSARTEEVSIADLDDSITDAETIANRTYVDEQTELQRRIFRNYIRRMRPVKNQSLPIEIMVHIYVMHLSVNQQEQTITINGHIYMTWRDEMAVWDPAEFNGVRMTMAKQWEVWTPDIRIANSVAGVNQYFEISKRSHASLLSNGPSVGYMKSTRFNLLRLPPNFDSLGPVPPVELS</sequence>
<organism evidence="3 4">
    <name type="scientific">Steinernema hermaphroditum</name>
    <dbReference type="NCBI Taxonomy" id="289476"/>
    <lineage>
        <taxon>Eukaryota</taxon>
        <taxon>Metazoa</taxon>
        <taxon>Ecdysozoa</taxon>
        <taxon>Nematoda</taxon>
        <taxon>Chromadorea</taxon>
        <taxon>Rhabditida</taxon>
        <taxon>Tylenchina</taxon>
        <taxon>Panagrolaimomorpha</taxon>
        <taxon>Strongyloidoidea</taxon>
        <taxon>Steinernematidae</taxon>
        <taxon>Steinernema</taxon>
    </lineage>
</organism>
<dbReference type="Pfam" id="PF02931">
    <property type="entry name" value="Neur_chan_LBD"/>
    <property type="match status" value="1"/>
</dbReference>
<keyword evidence="1" id="KW-0732">Signal</keyword>
<proteinExistence type="predicted"/>
<dbReference type="GO" id="GO:0005230">
    <property type="term" value="F:extracellular ligand-gated monoatomic ion channel activity"/>
    <property type="evidence" value="ECO:0007669"/>
    <property type="project" value="InterPro"/>
</dbReference>
<gene>
    <name evidence="3" type="ORF">QR680_014740</name>
</gene>
<feature type="chain" id="PRO_5041239848" description="Neurotransmitter-gated ion-channel ligand-binding domain-containing protein" evidence="1">
    <location>
        <begin position="24"/>
        <end position="196"/>
    </location>
</feature>
<dbReference type="InterPro" id="IPR006202">
    <property type="entry name" value="Neur_chan_lig-bd"/>
</dbReference>
<dbReference type="AlphaFoldDB" id="A0AA39M4K6"/>
<dbReference type="Proteomes" id="UP001175271">
    <property type="component" value="Unassembled WGS sequence"/>
</dbReference>
<evidence type="ECO:0000313" key="3">
    <source>
        <dbReference type="EMBL" id="KAK0420528.1"/>
    </source>
</evidence>
<dbReference type="Gene3D" id="2.70.170.10">
    <property type="entry name" value="Neurotransmitter-gated ion-channel ligand-binding domain"/>
    <property type="match status" value="1"/>
</dbReference>
<dbReference type="SUPFAM" id="SSF63712">
    <property type="entry name" value="Nicotinic receptor ligand binding domain-like"/>
    <property type="match status" value="1"/>
</dbReference>
<keyword evidence="4" id="KW-1185">Reference proteome</keyword>
<dbReference type="InterPro" id="IPR036734">
    <property type="entry name" value="Neur_chan_lig-bd_sf"/>
</dbReference>